<dbReference type="KEGG" id="mcan:MCAN360_0326"/>
<dbReference type="AlphaFoldDB" id="A0A077L942"/>
<dbReference type="EMBL" id="AP014631">
    <property type="protein sequence ID" value="BAP39523.1"/>
    <property type="molecule type" value="Genomic_DNA"/>
</dbReference>
<keyword evidence="1" id="KW-0812">Transmembrane</keyword>
<evidence type="ECO:0000256" key="1">
    <source>
        <dbReference type="SAM" id="Phobius"/>
    </source>
</evidence>
<feature type="transmembrane region" description="Helical" evidence="1">
    <location>
        <begin position="75"/>
        <end position="94"/>
    </location>
</feature>
<name>A0A077L942_9BACT</name>
<protein>
    <submittedName>
        <fullName evidence="2">Uncharacterized protein</fullName>
    </submittedName>
</protein>
<keyword evidence="3" id="KW-1185">Reference proteome</keyword>
<keyword evidence="1" id="KW-1133">Transmembrane helix</keyword>
<dbReference type="Proteomes" id="UP000031641">
    <property type="component" value="Chromosome"/>
</dbReference>
<accession>A0A077L942</accession>
<keyword evidence="1" id="KW-0472">Membrane</keyword>
<organism evidence="2 3">
    <name type="scientific">Metamycoplasma canadense</name>
    <dbReference type="NCBI Taxonomy" id="29554"/>
    <lineage>
        <taxon>Bacteria</taxon>
        <taxon>Bacillati</taxon>
        <taxon>Mycoplasmatota</taxon>
        <taxon>Mycoplasmoidales</taxon>
        <taxon>Metamycoplasmataceae</taxon>
        <taxon>Metamycoplasma</taxon>
    </lineage>
</organism>
<reference evidence="3" key="1">
    <citation type="journal article" date="2014" name="Genome Announc.">
        <title>Complete Genome Sequence of Mycoplasma canadense Strain HAZ 360_1 from Bovine Mastitic Milk in Japan.</title>
        <authorList>
            <person name="Hata E."/>
        </authorList>
    </citation>
    <scope>NUCLEOTIDE SEQUENCE [LARGE SCALE GENOMIC DNA]</scope>
    <source>
        <strain evidence="3">HAZ360_1</strain>
    </source>
</reference>
<gene>
    <name evidence="2" type="ORF">MCAN360_0326</name>
</gene>
<evidence type="ECO:0000313" key="2">
    <source>
        <dbReference type="EMBL" id="BAP39523.1"/>
    </source>
</evidence>
<sequence>MKRTSTKWIHTFNILLLFLTNIMVLLYLSFLIKAIAFGARTGIIEKVKFEDFLEIWSKGQSKFAVVILTNKAFKYSLSTLAVVAFIFKIIGAVYASKDNLKISKTFYILGIFFPIFDFVGAILGRTSSPSQKINNRINYCSFCNHCNNQPNNQPQN</sequence>
<feature type="transmembrane region" description="Helical" evidence="1">
    <location>
        <begin position="106"/>
        <end position="124"/>
    </location>
</feature>
<evidence type="ECO:0000313" key="3">
    <source>
        <dbReference type="Proteomes" id="UP000031641"/>
    </source>
</evidence>
<feature type="transmembrane region" description="Helical" evidence="1">
    <location>
        <begin position="12"/>
        <end position="32"/>
    </location>
</feature>
<proteinExistence type="predicted"/>
<dbReference type="HOGENOM" id="CLU_1684613_0_0_14"/>
<dbReference type="RefSeq" id="WP_045433635.1">
    <property type="nucleotide sequence ID" value="NZ_AP014631.1"/>
</dbReference>